<evidence type="ECO:0000313" key="2">
    <source>
        <dbReference type="Proteomes" id="UP000177996"/>
    </source>
</evidence>
<organism evidence="1 2">
    <name type="scientific">Candidatus Lloydbacteria bacterium RIFCSPHIGHO2_02_FULL_50_13</name>
    <dbReference type="NCBI Taxonomy" id="1798661"/>
    <lineage>
        <taxon>Bacteria</taxon>
        <taxon>Candidatus Lloydiibacteriota</taxon>
    </lineage>
</organism>
<protein>
    <submittedName>
        <fullName evidence="1">Uncharacterized protein</fullName>
    </submittedName>
</protein>
<reference evidence="1 2" key="1">
    <citation type="journal article" date="2016" name="Nat. Commun.">
        <title>Thousands of microbial genomes shed light on interconnected biogeochemical processes in an aquifer system.</title>
        <authorList>
            <person name="Anantharaman K."/>
            <person name="Brown C.T."/>
            <person name="Hug L.A."/>
            <person name="Sharon I."/>
            <person name="Castelle C.J."/>
            <person name="Probst A.J."/>
            <person name="Thomas B.C."/>
            <person name="Singh A."/>
            <person name="Wilkins M.J."/>
            <person name="Karaoz U."/>
            <person name="Brodie E.L."/>
            <person name="Williams K.H."/>
            <person name="Hubbard S.S."/>
            <person name="Banfield J.F."/>
        </authorList>
    </citation>
    <scope>NUCLEOTIDE SEQUENCE [LARGE SCALE GENOMIC DNA]</scope>
</reference>
<accession>A0A1G2D5P4</accession>
<proteinExistence type="predicted"/>
<dbReference type="Proteomes" id="UP000177996">
    <property type="component" value="Unassembled WGS sequence"/>
</dbReference>
<sequence>MKHGNANIDAVLRRVDDGDKIISLIRPELRLPLRQFRIRMRFHAFLKICVCRCVTMNELSELLGLPEEILTTHLLHPPENPLGQTLLESERHWLHEYYRGGQKVRSVS</sequence>
<gene>
    <name evidence="1" type="ORF">A3D65_02775</name>
</gene>
<evidence type="ECO:0000313" key="1">
    <source>
        <dbReference type="EMBL" id="OGZ08251.1"/>
    </source>
</evidence>
<comment type="caution">
    <text evidence="1">The sequence shown here is derived from an EMBL/GenBank/DDBJ whole genome shotgun (WGS) entry which is preliminary data.</text>
</comment>
<dbReference type="EMBL" id="MHLL01000039">
    <property type="protein sequence ID" value="OGZ08251.1"/>
    <property type="molecule type" value="Genomic_DNA"/>
</dbReference>
<dbReference type="AlphaFoldDB" id="A0A1G2D5P4"/>
<name>A0A1G2D5P4_9BACT</name>